<proteinExistence type="predicted"/>
<feature type="region of interest" description="Disordered" evidence="1">
    <location>
        <begin position="50"/>
        <end position="70"/>
    </location>
</feature>
<sequence>MRKKMVAIAGQGVRTHLGSKKKTAAPGLAAVVENIQVCKKVVAMAKSNSKEAEGTSTYSVPSVMESPKQVNTLDDQAEVAAESYSSAAGCEEAMESAETVCCVAMEMVKEVLREKLNPAAAAAMAQVGAMHQPNANINANINAVSVAGVSMPSAVSEPSASVSSVTVQCNKAAGSTNMAAPLTNKTVMLHESEGAQGRGVWDGRTLFRQNVSEVGESQAGRRKKAAKIKWVKERGEFPGHRFVGRNLIKESLGFTHCRCIWAGCVSGVASEVVGLEREVVQPESSAPHSKVVGRATEKLPKGKGKEKDEQRAEGKSWGDLAEEEEERLRDEEKKEK</sequence>
<accession>A0A974HH64</accession>
<protein>
    <submittedName>
        <fullName evidence="2">Uncharacterized protein</fullName>
    </submittedName>
</protein>
<gene>
    <name evidence="2" type="ORF">XELAEV_18028890mg</name>
</gene>
<dbReference type="AlphaFoldDB" id="A0A974HH64"/>
<evidence type="ECO:0000313" key="2">
    <source>
        <dbReference type="EMBL" id="OCT77795.1"/>
    </source>
</evidence>
<feature type="compositionally biased region" description="Basic and acidic residues" evidence="1">
    <location>
        <begin position="326"/>
        <end position="336"/>
    </location>
</feature>
<reference evidence="3" key="1">
    <citation type="journal article" date="2016" name="Nature">
        <title>Genome evolution in the allotetraploid frog Xenopus laevis.</title>
        <authorList>
            <person name="Session A.M."/>
            <person name="Uno Y."/>
            <person name="Kwon T."/>
            <person name="Chapman J.A."/>
            <person name="Toyoda A."/>
            <person name="Takahashi S."/>
            <person name="Fukui A."/>
            <person name="Hikosaka A."/>
            <person name="Suzuki A."/>
            <person name="Kondo M."/>
            <person name="van Heeringen S.J."/>
            <person name="Quigley I."/>
            <person name="Heinz S."/>
            <person name="Ogino H."/>
            <person name="Ochi H."/>
            <person name="Hellsten U."/>
            <person name="Lyons J.B."/>
            <person name="Simakov O."/>
            <person name="Putnam N."/>
            <person name="Stites J."/>
            <person name="Kuroki Y."/>
            <person name="Tanaka T."/>
            <person name="Michiue T."/>
            <person name="Watanabe M."/>
            <person name="Bogdanovic O."/>
            <person name="Lister R."/>
            <person name="Georgiou G."/>
            <person name="Paranjpe S.S."/>
            <person name="van Kruijsbergen I."/>
            <person name="Shu S."/>
            <person name="Carlson J."/>
            <person name="Kinoshita T."/>
            <person name="Ohta Y."/>
            <person name="Mawaribuchi S."/>
            <person name="Jenkins J."/>
            <person name="Grimwood J."/>
            <person name="Schmutz J."/>
            <person name="Mitros T."/>
            <person name="Mozaffari S.V."/>
            <person name="Suzuki Y."/>
            <person name="Haramoto Y."/>
            <person name="Yamamoto T.S."/>
            <person name="Takagi C."/>
            <person name="Heald R."/>
            <person name="Miller K."/>
            <person name="Haudenschild C."/>
            <person name="Kitzman J."/>
            <person name="Nakayama T."/>
            <person name="Izutsu Y."/>
            <person name="Robert J."/>
            <person name="Fortriede J."/>
            <person name="Burns K."/>
            <person name="Lotay V."/>
            <person name="Karimi K."/>
            <person name="Yasuoka Y."/>
            <person name="Dichmann D.S."/>
            <person name="Flajnik M.F."/>
            <person name="Houston D.W."/>
            <person name="Shendure J."/>
            <person name="DuPasquier L."/>
            <person name="Vize P.D."/>
            <person name="Zorn A.M."/>
            <person name="Ito M."/>
            <person name="Marcotte E.M."/>
            <person name="Wallingford J.B."/>
            <person name="Ito Y."/>
            <person name="Asashima M."/>
            <person name="Ueno N."/>
            <person name="Matsuda Y."/>
            <person name="Veenstra G.J."/>
            <person name="Fujiyama A."/>
            <person name="Harland R.M."/>
            <person name="Taira M."/>
            <person name="Rokhsar D.S."/>
        </authorList>
    </citation>
    <scope>NUCLEOTIDE SEQUENCE [LARGE SCALE GENOMIC DNA]</scope>
    <source>
        <strain evidence="3">J</strain>
    </source>
</reference>
<organism evidence="2 3">
    <name type="scientific">Xenopus laevis</name>
    <name type="common">African clawed frog</name>
    <dbReference type="NCBI Taxonomy" id="8355"/>
    <lineage>
        <taxon>Eukaryota</taxon>
        <taxon>Metazoa</taxon>
        <taxon>Chordata</taxon>
        <taxon>Craniata</taxon>
        <taxon>Vertebrata</taxon>
        <taxon>Euteleostomi</taxon>
        <taxon>Amphibia</taxon>
        <taxon>Batrachia</taxon>
        <taxon>Anura</taxon>
        <taxon>Pipoidea</taxon>
        <taxon>Pipidae</taxon>
        <taxon>Xenopodinae</taxon>
        <taxon>Xenopus</taxon>
        <taxon>Xenopus</taxon>
    </lineage>
</organism>
<feature type="compositionally biased region" description="Basic and acidic residues" evidence="1">
    <location>
        <begin position="295"/>
        <end position="316"/>
    </location>
</feature>
<name>A0A974HH64_XENLA</name>
<dbReference type="EMBL" id="CM004475">
    <property type="protein sequence ID" value="OCT77795.1"/>
    <property type="molecule type" value="Genomic_DNA"/>
</dbReference>
<dbReference type="Proteomes" id="UP000694892">
    <property type="component" value="Chromosome 5S"/>
</dbReference>
<feature type="region of interest" description="Disordered" evidence="1">
    <location>
        <begin position="281"/>
        <end position="336"/>
    </location>
</feature>
<evidence type="ECO:0000256" key="1">
    <source>
        <dbReference type="SAM" id="MobiDB-lite"/>
    </source>
</evidence>
<evidence type="ECO:0000313" key="3">
    <source>
        <dbReference type="Proteomes" id="UP000694892"/>
    </source>
</evidence>